<name>A0A1V6LRA2_9FLAO</name>
<feature type="transmembrane region" description="Helical" evidence="1">
    <location>
        <begin position="79"/>
        <end position="103"/>
    </location>
</feature>
<accession>A0A1V6LRA2</accession>
<dbReference type="AlphaFoldDB" id="A0A1V6LRA2"/>
<dbReference type="OrthoDB" id="1049480at2"/>
<dbReference type="EMBL" id="MTBC01000005">
    <property type="protein sequence ID" value="OQD42629.1"/>
    <property type="molecule type" value="Genomic_DNA"/>
</dbReference>
<keyword evidence="1" id="KW-1133">Transmembrane helix</keyword>
<evidence type="ECO:0000256" key="1">
    <source>
        <dbReference type="SAM" id="Phobius"/>
    </source>
</evidence>
<sequence length="312" mass="35481">MTKNYVPLRVNRDFGDIINTYFDFFKRNIKKFTNVFISYNGIFLIGLLVASYLMVSGILGLIEIENNFGIETTNEEDFYIPMAIGGGLFFIIFVMVGALNYGLSTSYMVLYDNDPNESFQKKDVWAYTKSHMGSIILFILLLFVIYIGFLIVSIFFLIIPILGSLAQYVLQFFISAWVGVSFFEMLQNKKPVGAALSEGWNLVKNNFWRSVGVNFVMGLLLFILLMLMMTVPGVLFGIYTFHVVENSVSLTSNVVATVIYTICLTLALIVLIYGQCLTQFVNGILYYTLHEKTYNINTRKRIEQIGEDLNNA</sequence>
<feature type="transmembrane region" description="Helical" evidence="1">
    <location>
        <begin position="135"/>
        <end position="159"/>
    </location>
</feature>
<feature type="transmembrane region" description="Helical" evidence="1">
    <location>
        <begin position="165"/>
        <end position="183"/>
    </location>
</feature>
<comment type="caution">
    <text evidence="2">The sequence shown here is derived from an EMBL/GenBank/DDBJ whole genome shotgun (WGS) entry which is preliminary data.</text>
</comment>
<feature type="transmembrane region" description="Helical" evidence="1">
    <location>
        <begin position="254"/>
        <end position="274"/>
    </location>
</feature>
<keyword evidence="1" id="KW-0472">Membrane</keyword>
<feature type="transmembrane region" description="Helical" evidence="1">
    <location>
        <begin position="215"/>
        <end position="242"/>
    </location>
</feature>
<dbReference type="Proteomes" id="UP000191680">
    <property type="component" value="Unassembled WGS sequence"/>
</dbReference>
<organism evidence="2 3">
    <name type="scientific">Croceivirga radicis</name>
    <dbReference type="NCBI Taxonomy" id="1929488"/>
    <lineage>
        <taxon>Bacteria</taxon>
        <taxon>Pseudomonadati</taxon>
        <taxon>Bacteroidota</taxon>
        <taxon>Flavobacteriia</taxon>
        <taxon>Flavobacteriales</taxon>
        <taxon>Flavobacteriaceae</taxon>
        <taxon>Croceivirga</taxon>
    </lineage>
</organism>
<reference evidence="2 3" key="1">
    <citation type="submission" date="2016-12" db="EMBL/GenBank/DDBJ databases">
        <authorList>
            <person name="Song W.-J."/>
            <person name="Kurnit D.M."/>
        </authorList>
    </citation>
    <scope>NUCLEOTIDE SEQUENCE [LARGE SCALE GENOMIC DNA]</scope>
    <source>
        <strain evidence="2 3">HSG9</strain>
    </source>
</reference>
<feature type="transmembrane region" description="Helical" evidence="1">
    <location>
        <begin position="36"/>
        <end position="59"/>
    </location>
</feature>
<keyword evidence="1" id="KW-0812">Transmembrane</keyword>
<gene>
    <name evidence="2" type="ORF">BUL40_08860</name>
</gene>
<proteinExistence type="predicted"/>
<evidence type="ECO:0000313" key="2">
    <source>
        <dbReference type="EMBL" id="OQD42629.1"/>
    </source>
</evidence>
<evidence type="ECO:0000313" key="3">
    <source>
        <dbReference type="Proteomes" id="UP000191680"/>
    </source>
</evidence>
<evidence type="ECO:0008006" key="4">
    <source>
        <dbReference type="Google" id="ProtNLM"/>
    </source>
</evidence>
<dbReference type="RefSeq" id="WP_080318970.1">
    <property type="nucleotide sequence ID" value="NZ_MTBC01000005.1"/>
</dbReference>
<keyword evidence="3" id="KW-1185">Reference proteome</keyword>
<protein>
    <recommendedName>
        <fullName evidence="4">Glycerophosphoryl diester phosphodiesterase membrane domain-containing protein</fullName>
    </recommendedName>
</protein>